<dbReference type="PANTHER" id="PTHR33337:SF40">
    <property type="entry name" value="CENP-V_GFA DOMAIN-CONTAINING PROTEIN-RELATED"/>
    <property type="match status" value="1"/>
</dbReference>
<dbReference type="InterPro" id="IPR011057">
    <property type="entry name" value="Mss4-like_sf"/>
</dbReference>
<evidence type="ECO:0000256" key="3">
    <source>
        <dbReference type="ARBA" id="ARBA00022833"/>
    </source>
</evidence>
<dbReference type="InterPro" id="IPR006913">
    <property type="entry name" value="CENP-V/GFA"/>
</dbReference>
<reference evidence="7" key="1">
    <citation type="journal article" date="2019" name="Int. J. Syst. Evol. Microbiol.">
        <title>The Global Catalogue of Microorganisms (GCM) 10K type strain sequencing project: providing services to taxonomists for standard genome sequencing and annotation.</title>
        <authorList>
            <consortium name="The Broad Institute Genomics Platform"/>
            <consortium name="The Broad Institute Genome Sequencing Center for Infectious Disease"/>
            <person name="Wu L."/>
            <person name="Ma J."/>
        </authorList>
    </citation>
    <scope>NUCLEOTIDE SEQUENCE [LARGE SCALE GENOMIC DNA]</scope>
    <source>
        <strain evidence="7">CGMCC 1.15731</strain>
    </source>
</reference>
<evidence type="ECO:0000256" key="2">
    <source>
        <dbReference type="ARBA" id="ARBA00022723"/>
    </source>
</evidence>
<dbReference type="PANTHER" id="PTHR33337">
    <property type="entry name" value="GFA DOMAIN-CONTAINING PROTEIN"/>
    <property type="match status" value="1"/>
</dbReference>
<keyword evidence="4" id="KW-0456">Lyase</keyword>
<keyword evidence="2" id="KW-0479">Metal-binding</keyword>
<evidence type="ECO:0000259" key="5">
    <source>
        <dbReference type="PROSITE" id="PS51891"/>
    </source>
</evidence>
<comment type="similarity">
    <text evidence="1">Belongs to the Gfa family.</text>
</comment>
<dbReference type="Proteomes" id="UP001596042">
    <property type="component" value="Unassembled WGS sequence"/>
</dbReference>
<organism evidence="6 7">
    <name type="scientific">Daeguia caeni</name>
    <dbReference type="NCBI Taxonomy" id="439612"/>
    <lineage>
        <taxon>Bacteria</taxon>
        <taxon>Pseudomonadati</taxon>
        <taxon>Pseudomonadota</taxon>
        <taxon>Alphaproteobacteria</taxon>
        <taxon>Hyphomicrobiales</taxon>
        <taxon>Brucellaceae</taxon>
        <taxon>Daeguia</taxon>
    </lineage>
</organism>
<keyword evidence="7" id="KW-1185">Reference proteome</keyword>
<dbReference type="EMBL" id="JBHSEL010000031">
    <property type="protein sequence ID" value="MFC4624152.1"/>
    <property type="molecule type" value="Genomic_DNA"/>
</dbReference>
<dbReference type="SUPFAM" id="SSF51316">
    <property type="entry name" value="Mss4-like"/>
    <property type="match status" value="1"/>
</dbReference>
<comment type="caution">
    <text evidence="6">The sequence shown here is derived from an EMBL/GenBank/DDBJ whole genome shotgun (WGS) entry which is preliminary data.</text>
</comment>
<evidence type="ECO:0000313" key="6">
    <source>
        <dbReference type="EMBL" id="MFC4624152.1"/>
    </source>
</evidence>
<sequence length="162" mass="17954">MTLDNKPVYTGGCQCGAVRFRVEGALGRASICHCRMCQKAFGSFYAPLVSVAEGTLHWMRGEPKRFQSSNHVRRGFCSDCGTPLTYEAPDGVALAIGAFDTPEHIQPTIQWGIEKKLGYVDTLSTLPGYPTERDAQSIAFVKTMVSYQHPDYDTENWPSRKA</sequence>
<evidence type="ECO:0000256" key="1">
    <source>
        <dbReference type="ARBA" id="ARBA00005495"/>
    </source>
</evidence>
<gene>
    <name evidence="6" type="ORF">ACFO1V_02745</name>
</gene>
<evidence type="ECO:0000313" key="7">
    <source>
        <dbReference type="Proteomes" id="UP001596042"/>
    </source>
</evidence>
<evidence type="ECO:0000256" key="4">
    <source>
        <dbReference type="ARBA" id="ARBA00023239"/>
    </source>
</evidence>
<dbReference type="PROSITE" id="PS51891">
    <property type="entry name" value="CENP_V_GFA"/>
    <property type="match status" value="1"/>
</dbReference>
<dbReference type="Gene3D" id="3.90.1590.10">
    <property type="entry name" value="glutathione-dependent formaldehyde- activating enzyme (gfa)"/>
    <property type="match status" value="1"/>
</dbReference>
<dbReference type="Pfam" id="PF04828">
    <property type="entry name" value="GFA"/>
    <property type="match status" value="1"/>
</dbReference>
<name>A0ABV9H1J5_9HYPH</name>
<feature type="domain" description="CENP-V/GFA" evidence="5">
    <location>
        <begin position="9"/>
        <end position="132"/>
    </location>
</feature>
<dbReference type="RefSeq" id="WP_374832303.1">
    <property type="nucleotide sequence ID" value="NZ_JBHEEZ010000014.1"/>
</dbReference>
<protein>
    <submittedName>
        <fullName evidence="6">GFA family protein</fullName>
    </submittedName>
</protein>
<accession>A0ABV9H1J5</accession>
<keyword evidence="3" id="KW-0862">Zinc</keyword>
<proteinExistence type="inferred from homology"/>